<keyword evidence="3" id="KW-1185">Reference proteome</keyword>
<accession>A0ABV9VXS6</accession>
<evidence type="ECO:0000313" key="3">
    <source>
        <dbReference type="Proteomes" id="UP001595912"/>
    </source>
</evidence>
<sequence>MAWTWQFEDAESRAVDGPNEAFSSQSDAESWLGQSWRELVAKGATTAILAEDERTEYKMSLLPAAGG</sequence>
<dbReference type="EMBL" id="JBHSIU010000019">
    <property type="protein sequence ID" value="MFC5000218.1"/>
    <property type="molecule type" value="Genomic_DNA"/>
</dbReference>
<dbReference type="RefSeq" id="WP_380116759.1">
    <property type="nucleotide sequence ID" value="NZ_JBHSIU010000019.1"/>
</dbReference>
<proteinExistence type="predicted"/>
<organism evidence="2 3">
    <name type="scientific">Dactylosporangium cerinum</name>
    <dbReference type="NCBI Taxonomy" id="1434730"/>
    <lineage>
        <taxon>Bacteria</taxon>
        <taxon>Bacillati</taxon>
        <taxon>Actinomycetota</taxon>
        <taxon>Actinomycetes</taxon>
        <taxon>Micromonosporales</taxon>
        <taxon>Micromonosporaceae</taxon>
        <taxon>Dactylosporangium</taxon>
    </lineage>
</organism>
<protein>
    <submittedName>
        <fullName evidence="2">Uncharacterized protein</fullName>
    </submittedName>
</protein>
<feature type="region of interest" description="Disordered" evidence="1">
    <location>
        <begin position="1"/>
        <end position="27"/>
    </location>
</feature>
<reference evidence="3" key="1">
    <citation type="journal article" date="2019" name="Int. J. Syst. Evol. Microbiol.">
        <title>The Global Catalogue of Microorganisms (GCM) 10K type strain sequencing project: providing services to taxonomists for standard genome sequencing and annotation.</title>
        <authorList>
            <consortium name="The Broad Institute Genomics Platform"/>
            <consortium name="The Broad Institute Genome Sequencing Center for Infectious Disease"/>
            <person name="Wu L."/>
            <person name="Ma J."/>
        </authorList>
    </citation>
    <scope>NUCLEOTIDE SEQUENCE [LARGE SCALE GENOMIC DNA]</scope>
    <source>
        <strain evidence="3">CGMCC 4.7152</strain>
    </source>
</reference>
<name>A0ABV9VXS6_9ACTN</name>
<gene>
    <name evidence="2" type="ORF">ACFPIJ_20555</name>
</gene>
<evidence type="ECO:0000313" key="2">
    <source>
        <dbReference type="EMBL" id="MFC5000218.1"/>
    </source>
</evidence>
<evidence type="ECO:0000256" key="1">
    <source>
        <dbReference type="SAM" id="MobiDB-lite"/>
    </source>
</evidence>
<dbReference type="Proteomes" id="UP001595912">
    <property type="component" value="Unassembled WGS sequence"/>
</dbReference>
<comment type="caution">
    <text evidence="2">The sequence shown here is derived from an EMBL/GenBank/DDBJ whole genome shotgun (WGS) entry which is preliminary data.</text>
</comment>